<organism evidence="1 5">
    <name type="scientific">Didymodactylos carnosus</name>
    <dbReference type="NCBI Taxonomy" id="1234261"/>
    <lineage>
        <taxon>Eukaryota</taxon>
        <taxon>Metazoa</taxon>
        <taxon>Spiralia</taxon>
        <taxon>Gnathifera</taxon>
        <taxon>Rotifera</taxon>
        <taxon>Eurotatoria</taxon>
        <taxon>Bdelloidea</taxon>
        <taxon>Philodinida</taxon>
        <taxon>Philodinidae</taxon>
        <taxon>Didymodactylos</taxon>
    </lineage>
</organism>
<evidence type="ECO:0000313" key="5">
    <source>
        <dbReference type="Proteomes" id="UP000663829"/>
    </source>
</evidence>
<comment type="caution">
    <text evidence="1">The sequence shown here is derived from an EMBL/GenBank/DDBJ whole genome shotgun (WGS) entry which is preliminary data.</text>
</comment>
<gene>
    <name evidence="1" type="ORF">GPM918_LOCUS23003</name>
    <name evidence="2" type="ORF">OVA965_LOCUS26137</name>
    <name evidence="3" type="ORF">SRO942_LOCUS23001</name>
    <name evidence="4" type="ORF">TMI583_LOCUS26875</name>
</gene>
<dbReference type="EMBL" id="CAJOBC010008059">
    <property type="protein sequence ID" value="CAF3951279.1"/>
    <property type="molecule type" value="Genomic_DNA"/>
</dbReference>
<accession>A0A814VC47</accession>
<name>A0A814VC47_9BILA</name>
<keyword evidence="5" id="KW-1185">Reference proteome</keyword>
<evidence type="ECO:0000313" key="1">
    <source>
        <dbReference type="EMBL" id="CAF1187054.1"/>
    </source>
</evidence>
<dbReference type="AlphaFoldDB" id="A0A814VC47"/>
<proteinExistence type="predicted"/>
<dbReference type="Proteomes" id="UP000663829">
    <property type="component" value="Unassembled WGS sequence"/>
</dbReference>
<sequence>MYQLYIRNCNIKQLSYMKLHLAECVKKQLKLVKNDLIKLLVKNKNATQIIQEKIETVDKQQEMLNSDMITIKLTLNDIRSQICLLDNKFQSSLSSLEEKLKAYEKSNNDNFDKIRVLRDKHEQKLQVSINENDRLTKFKLNALSNTTSTTQTDLIELKSKSDQTQRKTNESQKILRYNIDEANKSIQKLESLHIVHSLKLDTNDTLLQ</sequence>
<reference evidence="1" key="1">
    <citation type="submission" date="2021-02" db="EMBL/GenBank/DDBJ databases">
        <authorList>
            <person name="Nowell W R."/>
        </authorList>
    </citation>
    <scope>NUCLEOTIDE SEQUENCE</scope>
</reference>
<dbReference type="EMBL" id="CAJNOQ010008059">
    <property type="protein sequence ID" value="CAF1187054.1"/>
    <property type="molecule type" value="Genomic_DNA"/>
</dbReference>
<evidence type="ECO:0000313" key="3">
    <source>
        <dbReference type="EMBL" id="CAF3951279.1"/>
    </source>
</evidence>
<evidence type="ECO:0000313" key="4">
    <source>
        <dbReference type="EMBL" id="CAF4055620.1"/>
    </source>
</evidence>
<protein>
    <submittedName>
        <fullName evidence="1">Uncharacterized protein</fullName>
    </submittedName>
</protein>
<dbReference type="EMBL" id="CAJOBA010038141">
    <property type="protein sequence ID" value="CAF4055620.1"/>
    <property type="molecule type" value="Genomic_DNA"/>
</dbReference>
<evidence type="ECO:0000313" key="2">
    <source>
        <dbReference type="EMBL" id="CAF1247963.1"/>
    </source>
</evidence>
<dbReference type="Proteomes" id="UP000682733">
    <property type="component" value="Unassembled WGS sequence"/>
</dbReference>
<dbReference type="Proteomes" id="UP000677228">
    <property type="component" value="Unassembled WGS sequence"/>
</dbReference>
<dbReference type="Proteomes" id="UP000681722">
    <property type="component" value="Unassembled WGS sequence"/>
</dbReference>
<dbReference type="EMBL" id="CAJNOK010016590">
    <property type="protein sequence ID" value="CAF1247963.1"/>
    <property type="molecule type" value="Genomic_DNA"/>
</dbReference>